<dbReference type="Proteomes" id="UP000295270">
    <property type="component" value="Unassembled WGS sequence"/>
</dbReference>
<organism evidence="1 2">
    <name type="scientific">Flavobacterium circumlabens</name>
    <dbReference type="NCBI Taxonomy" id="2133765"/>
    <lineage>
        <taxon>Bacteria</taxon>
        <taxon>Pseudomonadati</taxon>
        <taxon>Bacteroidota</taxon>
        <taxon>Flavobacteriia</taxon>
        <taxon>Flavobacteriales</taxon>
        <taxon>Flavobacteriaceae</taxon>
        <taxon>Flavobacterium</taxon>
    </lineage>
</organism>
<accession>A0ABY2AU63</accession>
<dbReference type="EMBL" id="SLWA01000012">
    <property type="protein sequence ID" value="TCN51535.1"/>
    <property type="molecule type" value="Genomic_DNA"/>
</dbReference>
<proteinExistence type="predicted"/>
<gene>
    <name evidence="1" type="ORF">EV142_11270</name>
</gene>
<reference evidence="1 2" key="1">
    <citation type="journal article" date="2015" name="Stand. Genomic Sci.">
        <title>Genomic Encyclopedia of Bacterial and Archaeal Type Strains, Phase III: the genomes of soil and plant-associated and newly described type strains.</title>
        <authorList>
            <person name="Whitman W.B."/>
            <person name="Woyke T."/>
            <person name="Klenk H.P."/>
            <person name="Zhou Y."/>
            <person name="Lilburn T.G."/>
            <person name="Beck B.J."/>
            <person name="De Vos P."/>
            <person name="Vandamme P."/>
            <person name="Eisen J.A."/>
            <person name="Garrity G."/>
            <person name="Hugenholtz P."/>
            <person name="Kyrpides N.C."/>
        </authorList>
    </citation>
    <scope>NUCLEOTIDE SEQUENCE [LARGE SCALE GENOMIC DNA]</scope>
    <source>
        <strain evidence="1 2">P5626</strain>
    </source>
</reference>
<evidence type="ECO:0000313" key="1">
    <source>
        <dbReference type="EMBL" id="TCN51535.1"/>
    </source>
</evidence>
<name>A0ABY2AU63_9FLAO</name>
<comment type="caution">
    <text evidence="1">The sequence shown here is derived from an EMBL/GenBank/DDBJ whole genome shotgun (WGS) entry which is preliminary data.</text>
</comment>
<protein>
    <submittedName>
        <fullName evidence="1">Uncharacterized protein</fullName>
    </submittedName>
</protein>
<evidence type="ECO:0000313" key="2">
    <source>
        <dbReference type="Proteomes" id="UP000295270"/>
    </source>
</evidence>
<sequence>MVSYNVTLILGGKFPFNKFFKNTSFFLLLPHVIILKIKTVPERPSFR</sequence>
<keyword evidence="2" id="KW-1185">Reference proteome</keyword>